<evidence type="ECO:0000256" key="2">
    <source>
        <dbReference type="ARBA" id="ARBA00022448"/>
    </source>
</evidence>
<dbReference type="Pfam" id="PF00528">
    <property type="entry name" value="BPD_transp_1"/>
    <property type="match status" value="1"/>
</dbReference>
<accession>A0ABV2M682</accession>
<evidence type="ECO:0000256" key="1">
    <source>
        <dbReference type="ARBA" id="ARBA00004651"/>
    </source>
</evidence>
<evidence type="ECO:0000313" key="10">
    <source>
        <dbReference type="EMBL" id="MET3751904.1"/>
    </source>
</evidence>
<evidence type="ECO:0000256" key="4">
    <source>
        <dbReference type="ARBA" id="ARBA00022692"/>
    </source>
</evidence>
<keyword evidence="3" id="KW-1003">Cell membrane</keyword>
<proteinExistence type="inferred from homology"/>
<keyword evidence="4 8" id="KW-0812">Transmembrane</keyword>
<keyword evidence="2 8" id="KW-0813">Transport</keyword>
<dbReference type="EMBL" id="JBEPMJ010000031">
    <property type="protein sequence ID" value="MET3751904.1"/>
    <property type="molecule type" value="Genomic_DNA"/>
</dbReference>
<sequence>MTKKKRGSSSVYRTGTDSVKIRLIVLTVLAALLLLTALCAKYICPYDPYEQNLLLAKQPPGPEHLLGTDRYGRDMFSRILIAGTTSIFSTLILVSITTVTGTFVGIICGWRGGFVDAFLMRISDLFLAFPSLVFALAVAGVLGGGVQNAVLALAVVSWPKFARLARGLTLTQKEAPYIMAARLSGSSTPALLLRHILPNIAGPVLVTAVLDIGTMMMELAGLSFLGLGVQPPAAEWGSMINEGRSLLQIAPWMSLAPGAAIFVTVLIFNLLGDTLRDYLDPEHKKKRGK</sequence>
<evidence type="ECO:0000256" key="6">
    <source>
        <dbReference type="ARBA" id="ARBA00023136"/>
    </source>
</evidence>
<comment type="caution">
    <text evidence="10">The sequence shown here is derived from an EMBL/GenBank/DDBJ whole genome shotgun (WGS) entry which is preliminary data.</text>
</comment>
<dbReference type="PROSITE" id="PS50928">
    <property type="entry name" value="ABC_TM1"/>
    <property type="match status" value="1"/>
</dbReference>
<feature type="domain" description="ABC transmembrane type-1" evidence="9">
    <location>
        <begin position="87"/>
        <end position="272"/>
    </location>
</feature>
<organism evidence="10 11">
    <name type="scientific">Blautia caecimuris</name>
    <dbReference type="NCBI Taxonomy" id="1796615"/>
    <lineage>
        <taxon>Bacteria</taxon>
        <taxon>Bacillati</taxon>
        <taxon>Bacillota</taxon>
        <taxon>Clostridia</taxon>
        <taxon>Lachnospirales</taxon>
        <taxon>Lachnospiraceae</taxon>
        <taxon>Blautia</taxon>
    </lineage>
</organism>
<feature type="transmembrane region" description="Helical" evidence="8">
    <location>
        <begin position="79"/>
        <end position="104"/>
    </location>
</feature>
<dbReference type="Proteomes" id="UP001549106">
    <property type="component" value="Unassembled WGS sequence"/>
</dbReference>
<evidence type="ECO:0000256" key="8">
    <source>
        <dbReference type="RuleBase" id="RU363032"/>
    </source>
</evidence>
<evidence type="ECO:0000256" key="3">
    <source>
        <dbReference type="ARBA" id="ARBA00022475"/>
    </source>
</evidence>
<dbReference type="SUPFAM" id="SSF161098">
    <property type="entry name" value="MetI-like"/>
    <property type="match status" value="1"/>
</dbReference>
<reference evidence="10 11" key="1">
    <citation type="submission" date="2024-06" db="EMBL/GenBank/DDBJ databases">
        <title>Genomic Encyclopedia of Type Strains, Phase IV (KMG-IV): sequencing the most valuable type-strain genomes for metagenomic binning, comparative biology and taxonomic classification.</title>
        <authorList>
            <person name="Goeker M."/>
        </authorList>
    </citation>
    <scope>NUCLEOTIDE SEQUENCE [LARGE SCALE GENOMIC DNA]</scope>
    <source>
        <strain evidence="10 11">DSM 29492</strain>
    </source>
</reference>
<protein>
    <submittedName>
        <fullName evidence="10">Peptide/nickel transport system permease protein</fullName>
    </submittedName>
</protein>
<gene>
    <name evidence="10" type="ORF">ABID24_003166</name>
</gene>
<dbReference type="CDD" id="cd06261">
    <property type="entry name" value="TM_PBP2"/>
    <property type="match status" value="1"/>
</dbReference>
<keyword evidence="5 8" id="KW-1133">Transmembrane helix</keyword>
<evidence type="ECO:0000313" key="11">
    <source>
        <dbReference type="Proteomes" id="UP001549106"/>
    </source>
</evidence>
<dbReference type="InterPro" id="IPR000515">
    <property type="entry name" value="MetI-like"/>
</dbReference>
<feature type="transmembrane region" description="Helical" evidence="8">
    <location>
        <begin position="125"/>
        <end position="155"/>
    </location>
</feature>
<comment type="similarity">
    <text evidence="7">Belongs to the binding-protein-dependent transport system permease family. OppBC subfamily.</text>
</comment>
<dbReference type="PANTHER" id="PTHR43386">
    <property type="entry name" value="OLIGOPEPTIDE TRANSPORT SYSTEM PERMEASE PROTEIN APPC"/>
    <property type="match status" value="1"/>
</dbReference>
<name>A0ABV2M682_9FIRM</name>
<dbReference type="NCBIfam" id="NF045474">
    <property type="entry name" value="Opp2C"/>
    <property type="match status" value="1"/>
</dbReference>
<dbReference type="PANTHER" id="PTHR43386:SF1">
    <property type="entry name" value="D,D-DIPEPTIDE TRANSPORT SYSTEM PERMEASE PROTEIN DDPC-RELATED"/>
    <property type="match status" value="1"/>
</dbReference>
<keyword evidence="6 8" id="KW-0472">Membrane</keyword>
<dbReference type="InterPro" id="IPR035906">
    <property type="entry name" value="MetI-like_sf"/>
</dbReference>
<evidence type="ECO:0000256" key="7">
    <source>
        <dbReference type="ARBA" id="ARBA00024202"/>
    </source>
</evidence>
<evidence type="ECO:0000256" key="5">
    <source>
        <dbReference type="ARBA" id="ARBA00022989"/>
    </source>
</evidence>
<dbReference type="InterPro" id="IPR050366">
    <property type="entry name" value="BP-dependent_transpt_permease"/>
</dbReference>
<dbReference type="InterPro" id="IPR053385">
    <property type="entry name" value="ABC_transport_permease"/>
</dbReference>
<comment type="subcellular location">
    <subcellularLocation>
        <location evidence="1 8">Cell membrane</location>
        <topology evidence="1 8">Multi-pass membrane protein</topology>
    </subcellularLocation>
</comment>
<dbReference type="Gene3D" id="1.10.3720.10">
    <property type="entry name" value="MetI-like"/>
    <property type="match status" value="1"/>
</dbReference>
<keyword evidence="11" id="KW-1185">Reference proteome</keyword>
<dbReference type="RefSeq" id="WP_022067771.1">
    <property type="nucleotide sequence ID" value="NZ_BAABXP010000004.1"/>
</dbReference>
<feature type="transmembrane region" description="Helical" evidence="8">
    <location>
        <begin position="249"/>
        <end position="271"/>
    </location>
</feature>
<evidence type="ECO:0000259" key="9">
    <source>
        <dbReference type="PROSITE" id="PS50928"/>
    </source>
</evidence>